<evidence type="ECO:0000256" key="2">
    <source>
        <dbReference type="ARBA" id="ARBA00004496"/>
    </source>
</evidence>
<dbReference type="InterPro" id="IPR036390">
    <property type="entry name" value="WH_DNA-bd_sf"/>
</dbReference>
<dbReference type="Proteomes" id="UP000290189">
    <property type="component" value="Unassembled WGS sequence"/>
</dbReference>
<dbReference type="AlphaFoldDB" id="A0A0G4IHC8"/>
<evidence type="ECO:0000313" key="12">
    <source>
        <dbReference type="Proteomes" id="UP000290189"/>
    </source>
</evidence>
<evidence type="ECO:0000256" key="5">
    <source>
        <dbReference type="ARBA" id="ARBA00022490"/>
    </source>
</evidence>
<dbReference type="InterPro" id="IPR054559">
    <property type="entry name" value="PSMD12-CSN4-like_N"/>
</dbReference>
<dbReference type="EMBL" id="OVEO01000006">
    <property type="protein sequence ID" value="SPQ96863.1"/>
    <property type="molecule type" value="Genomic_DNA"/>
</dbReference>
<dbReference type="GO" id="GO:0005829">
    <property type="term" value="C:cytosol"/>
    <property type="evidence" value="ECO:0007669"/>
    <property type="project" value="TreeGrafter"/>
</dbReference>
<gene>
    <name evidence="9" type="ORF">PBRA_000302</name>
    <name evidence="10" type="ORF">PLBR_LOCUS4078</name>
</gene>
<keyword evidence="10" id="KW-0496">Mitochondrion</keyword>
<dbReference type="GO" id="GO:0008180">
    <property type="term" value="C:COP9 signalosome"/>
    <property type="evidence" value="ECO:0007669"/>
    <property type="project" value="UniProtKB-KW"/>
</dbReference>
<keyword evidence="5" id="KW-0963">Cytoplasm</keyword>
<keyword evidence="7" id="KW-0539">Nucleus</keyword>
<organism evidence="9 11">
    <name type="scientific">Plasmodiophora brassicae</name>
    <name type="common">Clubroot disease agent</name>
    <dbReference type="NCBI Taxonomy" id="37360"/>
    <lineage>
        <taxon>Eukaryota</taxon>
        <taxon>Sar</taxon>
        <taxon>Rhizaria</taxon>
        <taxon>Endomyxa</taxon>
        <taxon>Phytomyxea</taxon>
        <taxon>Plasmodiophorida</taxon>
        <taxon>Plasmodiophoridae</taxon>
        <taxon>Plasmodiophora</taxon>
    </lineage>
</organism>
<dbReference type="InterPro" id="IPR036388">
    <property type="entry name" value="WH-like_DNA-bd_sf"/>
</dbReference>
<proteinExistence type="inferred from homology"/>
<dbReference type="Proteomes" id="UP000039324">
    <property type="component" value="Unassembled WGS sequence"/>
</dbReference>
<feature type="domain" description="PCI" evidence="8">
    <location>
        <begin position="194"/>
        <end position="363"/>
    </location>
</feature>
<dbReference type="Pfam" id="PF22241">
    <property type="entry name" value="PSMD12-CSN4_N"/>
    <property type="match status" value="1"/>
</dbReference>
<dbReference type="OrthoDB" id="295656at2759"/>
<keyword evidence="11" id="KW-1185">Reference proteome</keyword>
<dbReference type="PANTHER" id="PTHR10855:SF2">
    <property type="entry name" value="COP9 SIGNALOSOME COMPLEX SUBUNIT 4"/>
    <property type="match status" value="1"/>
</dbReference>
<dbReference type="SMART" id="SM00088">
    <property type="entry name" value="PINT"/>
    <property type="match status" value="1"/>
</dbReference>
<accession>A0A0G4IHC8</accession>
<evidence type="ECO:0000256" key="4">
    <source>
        <dbReference type="ARBA" id="ARBA00014881"/>
    </source>
</evidence>
<evidence type="ECO:0000259" key="8">
    <source>
        <dbReference type="PROSITE" id="PS50250"/>
    </source>
</evidence>
<dbReference type="Pfam" id="PF01399">
    <property type="entry name" value="PCI"/>
    <property type="match status" value="1"/>
</dbReference>
<comment type="similarity">
    <text evidence="3">Belongs to the CSN4 family.</text>
</comment>
<dbReference type="OMA" id="KNIMHTV"/>
<evidence type="ECO:0000313" key="11">
    <source>
        <dbReference type="Proteomes" id="UP000039324"/>
    </source>
</evidence>
<comment type="subcellular location">
    <subcellularLocation>
        <location evidence="2">Cytoplasm</location>
    </subcellularLocation>
    <subcellularLocation>
        <location evidence="1">Nucleus</location>
    </subcellularLocation>
</comment>
<dbReference type="PROSITE" id="PS50250">
    <property type="entry name" value="PCI"/>
    <property type="match status" value="1"/>
</dbReference>
<dbReference type="InterPro" id="IPR040134">
    <property type="entry name" value="PSMD12/CSN4"/>
</dbReference>
<dbReference type="EMBL" id="CDSF01000001">
    <property type="protein sequence ID" value="CEO94517.1"/>
    <property type="molecule type" value="Genomic_DNA"/>
</dbReference>
<dbReference type="STRING" id="37360.A0A0G4IHC8"/>
<evidence type="ECO:0000256" key="7">
    <source>
        <dbReference type="ARBA" id="ARBA00023242"/>
    </source>
</evidence>
<geneLocation type="mitochondrion" evidence="10"/>
<reference evidence="10 12" key="2">
    <citation type="submission" date="2018-03" db="EMBL/GenBank/DDBJ databases">
        <authorList>
            <person name="Fogelqvist J."/>
        </authorList>
    </citation>
    <scope>NUCLEOTIDE SEQUENCE [LARGE SCALE GENOMIC DNA]</scope>
</reference>
<protein>
    <recommendedName>
        <fullName evidence="4">COP9 signalosome complex subunit 4</fullName>
    </recommendedName>
</protein>
<keyword evidence="6" id="KW-0736">Signalosome</keyword>
<reference evidence="9 11" key="1">
    <citation type="submission" date="2015-02" db="EMBL/GenBank/DDBJ databases">
        <authorList>
            <person name="Chooi Y.-H."/>
        </authorList>
    </citation>
    <scope>NUCLEOTIDE SEQUENCE [LARGE SCALE GENOMIC DNA]</scope>
    <source>
        <strain evidence="9">E3</strain>
    </source>
</reference>
<name>A0A0G4IHC8_PLABS</name>
<dbReference type="PANTHER" id="PTHR10855">
    <property type="entry name" value="26S PROTEASOME NON-ATPASE REGULATORY SUBUNIT 12/COP9 SIGNALOSOME COMPLEX SUBUNIT 4"/>
    <property type="match status" value="1"/>
</dbReference>
<evidence type="ECO:0000256" key="1">
    <source>
        <dbReference type="ARBA" id="ARBA00004123"/>
    </source>
</evidence>
<evidence type="ECO:0000313" key="9">
    <source>
        <dbReference type="EMBL" id="CEO94517.1"/>
    </source>
</evidence>
<dbReference type="Gene3D" id="1.10.10.10">
    <property type="entry name" value="Winged helix-like DNA-binding domain superfamily/Winged helix DNA-binding domain"/>
    <property type="match status" value="1"/>
</dbReference>
<evidence type="ECO:0000313" key="10">
    <source>
        <dbReference type="EMBL" id="SPQ96863.1"/>
    </source>
</evidence>
<dbReference type="InterPro" id="IPR000717">
    <property type="entry name" value="PCI_dom"/>
</dbReference>
<dbReference type="SUPFAM" id="SSF46785">
    <property type="entry name" value="Winged helix' DNA-binding domain"/>
    <property type="match status" value="1"/>
</dbReference>
<evidence type="ECO:0000256" key="6">
    <source>
        <dbReference type="ARBA" id="ARBA00022790"/>
    </source>
</evidence>
<evidence type="ECO:0000256" key="3">
    <source>
        <dbReference type="ARBA" id="ARBA00010417"/>
    </source>
</evidence>
<sequence length="395" mass="43308">MEDIGRVAFNGSLSTDAKVAQLVDICRGFVAQARVPALIDFALFVVEKLGESSPVTHPVLDAFVSSLSTLESNDDLGQVCRRTLDLLQHNVGYYAQNVLDISVLISEVQQADEDWLGAAKTLAAVDLETHGQFSPDTKLDVLLRIAELFLAAEDGVSASRYVARAHRLITLATGQELIVRHKSAYARVLDYERKFMEASLRYLSLAQTDAPELVSESDQVEALQHAITCAILAAAGPSRSRVLALLYSDSRVRGLPNFSLLEAMFQDRIIDAAQQNAFKALLKPHQNADLSGGSTVLKRAILEHNMLATSKLYHNIRLVDLSERLNISSSEAEQIACRMIEEGRMRGQIDQIDGIITFDSGNASPLLSWDNQIMSFCSSLNDAADRVADLQHVKA</sequence>